<dbReference type="EMBL" id="CAJNIZ010043097">
    <property type="protein sequence ID" value="CAE7649618.1"/>
    <property type="molecule type" value="Genomic_DNA"/>
</dbReference>
<dbReference type="AlphaFoldDB" id="A0A812VYV0"/>
<protein>
    <submittedName>
        <fullName evidence="1">Uncharacterized protein</fullName>
    </submittedName>
</protein>
<comment type="caution">
    <text evidence="1">The sequence shown here is derived from an EMBL/GenBank/DDBJ whole genome shotgun (WGS) entry which is preliminary data.</text>
</comment>
<gene>
    <name evidence="1" type="ORF">SPIL2461_LOCUS17319</name>
</gene>
<evidence type="ECO:0000313" key="1">
    <source>
        <dbReference type="EMBL" id="CAE7649618.1"/>
    </source>
</evidence>
<reference evidence="1" key="1">
    <citation type="submission" date="2021-02" db="EMBL/GenBank/DDBJ databases">
        <authorList>
            <person name="Dougan E. K."/>
            <person name="Rhodes N."/>
            <person name="Thang M."/>
            <person name="Chan C."/>
        </authorList>
    </citation>
    <scope>NUCLEOTIDE SEQUENCE</scope>
</reference>
<sequence length="138" mass="14992">MPTPKRPSWIGSGAKVPIQAANPRSQAVEMPAWQRMSIASAKSMQQLLATETTLCELEQKVASVQLALRAVQVPRSSAKSQLAQIEAQAKQLEAAGVDAVITTDLQSGRQAAKDVKKELLQRLELLFTRLDGLFQQLG</sequence>
<name>A0A812VYV0_SYMPI</name>
<organism evidence="1 2">
    <name type="scientific">Symbiodinium pilosum</name>
    <name type="common">Dinoflagellate</name>
    <dbReference type="NCBI Taxonomy" id="2952"/>
    <lineage>
        <taxon>Eukaryota</taxon>
        <taxon>Sar</taxon>
        <taxon>Alveolata</taxon>
        <taxon>Dinophyceae</taxon>
        <taxon>Suessiales</taxon>
        <taxon>Symbiodiniaceae</taxon>
        <taxon>Symbiodinium</taxon>
    </lineage>
</organism>
<dbReference type="Proteomes" id="UP000649617">
    <property type="component" value="Unassembled WGS sequence"/>
</dbReference>
<evidence type="ECO:0000313" key="2">
    <source>
        <dbReference type="Proteomes" id="UP000649617"/>
    </source>
</evidence>
<accession>A0A812VYV0</accession>
<proteinExistence type="predicted"/>
<keyword evidence="2" id="KW-1185">Reference proteome</keyword>